<dbReference type="GO" id="GO:0000270">
    <property type="term" value="P:peptidoglycan metabolic process"/>
    <property type="evidence" value="ECO:0007669"/>
    <property type="project" value="TreeGrafter"/>
</dbReference>
<protein>
    <submittedName>
        <fullName evidence="2">Integral membrane protein</fullName>
    </submittedName>
</protein>
<sequence length="171" mass="19330">MLGAGIFTEFVTPMLAARLDRALDIYQQQASATKIIVSGGQGPDEPIPEALAMQRYLIAHGVDKTDILMESHSINTYTNFLYSKQIINNLYHEAVKIVCVTSQFHVLRALRLAQKLGLSIDGVGSHTPYHFFLHVLIKDYLGVMYQYRLLLTLYCSSSWFICLYAAFIYNS</sequence>
<dbReference type="InterPro" id="IPR003848">
    <property type="entry name" value="DUF218"/>
</dbReference>
<name>A0A380DRK3_STAAU</name>
<dbReference type="InterPro" id="IPR014729">
    <property type="entry name" value="Rossmann-like_a/b/a_fold"/>
</dbReference>
<dbReference type="Pfam" id="PF02698">
    <property type="entry name" value="DUF218"/>
    <property type="match status" value="1"/>
</dbReference>
<dbReference type="CDD" id="cd06259">
    <property type="entry name" value="YdcF-like"/>
    <property type="match status" value="1"/>
</dbReference>
<dbReference type="PANTHER" id="PTHR30336:SF18">
    <property type="entry name" value="MEMBRANE PROTEIN"/>
    <property type="match status" value="1"/>
</dbReference>
<dbReference type="Gene3D" id="3.40.50.620">
    <property type="entry name" value="HUPs"/>
    <property type="match status" value="1"/>
</dbReference>
<gene>
    <name evidence="2" type="ORF">NCTC5664_01513</name>
</gene>
<dbReference type="GO" id="GO:0043164">
    <property type="term" value="P:Gram-negative-bacterium-type cell wall biogenesis"/>
    <property type="evidence" value="ECO:0007669"/>
    <property type="project" value="TreeGrafter"/>
</dbReference>
<dbReference type="GO" id="GO:0005886">
    <property type="term" value="C:plasma membrane"/>
    <property type="evidence" value="ECO:0007669"/>
    <property type="project" value="TreeGrafter"/>
</dbReference>
<evidence type="ECO:0000313" key="2">
    <source>
        <dbReference type="EMBL" id="SUK46059.1"/>
    </source>
</evidence>
<dbReference type="AlphaFoldDB" id="A0A380DRK3"/>
<evidence type="ECO:0000313" key="3">
    <source>
        <dbReference type="Proteomes" id="UP000254502"/>
    </source>
</evidence>
<dbReference type="InterPro" id="IPR051599">
    <property type="entry name" value="Cell_Envelope_Assoc"/>
</dbReference>
<organism evidence="2 3">
    <name type="scientific">Staphylococcus aureus</name>
    <dbReference type="NCBI Taxonomy" id="1280"/>
    <lineage>
        <taxon>Bacteria</taxon>
        <taxon>Bacillati</taxon>
        <taxon>Bacillota</taxon>
        <taxon>Bacilli</taxon>
        <taxon>Bacillales</taxon>
        <taxon>Staphylococcaceae</taxon>
        <taxon>Staphylococcus</taxon>
    </lineage>
</organism>
<feature type="domain" description="DUF218" evidence="1">
    <location>
        <begin position="2"/>
        <end position="123"/>
    </location>
</feature>
<dbReference type="PANTHER" id="PTHR30336">
    <property type="entry name" value="INNER MEMBRANE PROTEIN, PROBABLE PERMEASE"/>
    <property type="match status" value="1"/>
</dbReference>
<reference evidence="2 3" key="1">
    <citation type="submission" date="2018-06" db="EMBL/GenBank/DDBJ databases">
        <authorList>
            <consortium name="Pathogen Informatics"/>
            <person name="Doyle S."/>
        </authorList>
    </citation>
    <scope>NUCLEOTIDE SEQUENCE [LARGE SCALE GENOMIC DNA]</scope>
    <source>
        <strain evidence="2 3">NCTC5664</strain>
    </source>
</reference>
<dbReference type="Proteomes" id="UP000254502">
    <property type="component" value="Unassembled WGS sequence"/>
</dbReference>
<evidence type="ECO:0000259" key="1">
    <source>
        <dbReference type="Pfam" id="PF02698"/>
    </source>
</evidence>
<accession>A0A380DRK3</accession>
<dbReference type="EMBL" id="UHAQ01000002">
    <property type="protein sequence ID" value="SUK46059.1"/>
    <property type="molecule type" value="Genomic_DNA"/>
</dbReference>
<proteinExistence type="predicted"/>